<dbReference type="Proteomes" id="UP000267821">
    <property type="component" value="Unassembled WGS sequence"/>
</dbReference>
<organism evidence="1 2">
    <name type="scientific">Terfezia boudieri ATCC MYA-4762</name>
    <dbReference type="NCBI Taxonomy" id="1051890"/>
    <lineage>
        <taxon>Eukaryota</taxon>
        <taxon>Fungi</taxon>
        <taxon>Dikarya</taxon>
        <taxon>Ascomycota</taxon>
        <taxon>Pezizomycotina</taxon>
        <taxon>Pezizomycetes</taxon>
        <taxon>Pezizales</taxon>
        <taxon>Pezizaceae</taxon>
        <taxon>Terfezia</taxon>
    </lineage>
</organism>
<evidence type="ECO:0000313" key="2">
    <source>
        <dbReference type="Proteomes" id="UP000267821"/>
    </source>
</evidence>
<accession>A0A3N4L7H3</accession>
<dbReference type="InParanoid" id="A0A3N4L7H3"/>
<evidence type="ECO:0000313" key="1">
    <source>
        <dbReference type="EMBL" id="RPB18850.1"/>
    </source>
</evidence>
<protein>
    <submittedName>
        <fullName evidence="1">Uncharacterized protein</fullName>
    </submittedName>
</protein>
<keyword evidence="2" id="KW-1185">Reference proteome</keyword>
<dbReference type="EMBL" id="ML121608">
    <property type="protein sequence ID" value="RPB18850.1"/>
    <property type="molecule type" value="Genomic_DNA"/>
</dbReference>
<name>A0A3N4L7H3_9PEZI</name>
<reference evidence="1 2" key="1">
    <citation type="journal article" date="2018" name="Nat. Ecol. Evol.">
        <title>Pezizomycetes genomes reveal the molecular basis of ectomycorrhizal truffle lifestyle.</title>
        <authorList>
            <person name="Murat C."/>
            <person name="Payen T."/>
            <person name="Noel B."/>
            <person name="Kuo A."/>
            <person name="Morin E."/>
            <person name="Chen J."/>
            <person name="Kohler A."/>
            <person name="Krizsan K."/>
            <person name="Balestrini R."/>
            <person name="Da Silva C."/>
            <person name="Montanini B."/>
            <person name="Hainaut M."/>
            <person name="Levati E."/>
            <person name="Barry K.W."/>
            <person name="Belfiori B."/>
            <person name="Cichocki N."/>
            <person name="Clum A."/>
            <person name="Dockter R.B."/>
            <person name="Fauchery L."/>
            <person name="Guy J."/>
            <person name="Iotti M."/>
            <person name="Le Tacon F."/>
            <person name="Lindquist E.A."/>
            <person name="Lipzen A."/>
            <person name="Malagnac F."/>
            <person name="Mello A."/>
            <person name="Molinier V."/>
            <person name="Miyauchi S."/>
            <person name="Poulain J."/>
            <person name="Riccioni C."/>
            <person name="Rubini A."/>
            <person name="Sitrit Y."/>
            <person name="Splivallo R."/>
            <person name="Traeger S."/>
            <person name="Wang M."/>
            <person name="Zifcakova L."/>
            <person name="Wipf D."/>
            <person name="Zambonelli A."/>
            <person name="Paolocci F."/>
            <person name="Nowrousian M."/>
            <person name="Ottonello S."/>
            <person name="Baldrian P."/>
            <person name="Spatafora J.W."/>
            <person name="Henrissat B."/>
            <person name="Nagy L.G."/>
            <person name="Aury J.M."/>
            <person name="Wincker P."/>
            <person name="Grigoriev I.V."/>
            <person name="Bonfante P."/>
            <person name="Martin F.M."/>
        </authorList>
    </citation>
    <scope>NUCLEOTIDE SEQUENCE [LARGE SCALE GENOMIC DNA]</scope>
    <source>
        <strain evidence="1 2">ATCC MYA-4762</strain>
    </source>
</reference>
<dbReference type="AlphaFoldDB" id="A0A3N4L7H3"/>
<gene>
    <name evidence="1" type="ORF">L211DRAFT_853772</name>
</gene>
<sequence length="171" mass="19841">MAVLWAVDNNSKEHRRLWLVIAHITRPTKTYMCIGRGGNQIDTGTSAKLWLEIMKKKREEHRVCWESVTYFESNWILNMQKRNFVTLEMPSSRRVPNSSVRYSKGEIYRDSGLSGTVLYGCVRSSHALTNPHIVQFEILQDVDHPLANPETQLDVPAQENSKAFFHQWNSH</sequence>
<proteinExistence type="predicted"/>